<dbReference type="EC" id="2.4.1.32" evidence="11"/>
<dbReference type="CDD" id="cd06437">
    <property type="entry name" value="CESA_CaSu_A2"/>
    <property type="match status" value="1"/>
</dbReference>
<feature type="domain" description="Glycosyltransferase 2-like" evidence="13">
    <location>
        <begin position="212"/>
        <end position="420"/>
    </location>
</feature>
<dbReference type="AlphaFoldDB" id="A0A8T0R1J4"/>
<comment type="similarity">
    <text evidence="10">Belongs to the glycosyltransferase 2 family. Plant cellulose synthase-like A subfamily.</text>
</comment>
<protein>
    <recommendedName>
        <fullName evidence="11">glucomannan 4-beta-mannosyltransferase</fullName>
        <ecNumber evidence="11">2.4.1.32</ecNumber>
    </recommendedName>
</protein>
<dbReference type="InterPro" id="IPR001173">
    <property type="entry name" value="Glyco_trans_2-like"/>
</dbReference>
<keyword evidence="5 12" id="KW-1133">Transmembrane helix</keyword>
<dbReference type="GO" id="GO:0047259">
    <property type="term" value="F:glucomannan 4-beta-mannosyltransferase activity"/>
    <property type="evidence" value="ECO:0007669"/>
    <property type="project" value="UniProtKB-EC"/>
</dbReference>
<comment type="subcellular location">
    <subcellularLocation>
        <location evidence="1">Golgi apparatus membrane</location>
        <topology evidence="1">Multi-pass membrane protein</topology>
    </subcellularLocation>
</comment>
<dbReference type="GO" id="GO:0000139">
    <property type="term" value="C:Golgi membrane"/>
    <property type="evidence" value="ECO:0007669"/>
    <property type="project" value="UniProtKB-SubCell"/>
</dbReference>
<keyword evidence="4 12" id="KW-0812">Transmembrane</keyword>
<keyword evidence="7 12" id="KW-0472">Membrane</keyword>
<dbReference type="GO" id="GO:0051753">
    <property type="term" value="F:mannan synthase activity"/>
    <property type="evidence" value="ECO:0007669"/>
    <property type="project" value="TreeGrafter"/>
</dbReference>
<evidence type="ECO:0000256" key="7">
    <source>
        <dbReference type="ARBA" id="ARBA00023136"/>
    </source>
</evidence>
<evidence type="ECO:0000313" key="14">
    <source>
        <dbReference type="EMBL" id="KAG2578979.1"/>
    </source>
</evidence>
<proteinExistence type="inferred from homology"/>
<keyword evidence="15" id="KW-1185">Reference proteome</keyword>
<accession>A0A8T0R1J4</accession>
<organism evidence="14 15">
    <name type="scientific">Panicum virgatum</name>
    <name type="common">Blackwell switchgrass</name>
    <dbReference type="NCBI Taxonomy" id="38727"/>
    <lineage>
        <taxon>Eukaryota</taxon>
        <taxon>Viridiplantae</taxon>
        <taxon>Streptophyta</taxon>
        <taxon>Embryophyta</taxon>
        <taxon>Tracheophyta</taxon>
        <taxon>Spermatophyta</taxon>
        <taxon>Magnoliopsida</taxon>
        <taxon>Liliopsida</taxon>
        <taxon>Poales</taxon>
        <taxon>Poaceae</taxon>
        <taxon>PACMAD clade</taxon>
        <taxon>Panicoideae</taxon>
        <taxon>Panicodae</taxon>
        <taxon>Paniceae</taxon>
        <taxon>Panicinae</taxon>
        <taxon>Panicum</taxon>
        <taxon>Panicum sect. Hiantes</taxon>
    </lineage>
</organism>
<feature type="transmembrane region" description="Helical" evidence="12">
    <location>
        <begin position="420"/>
        <end position="448"/>
    </location>
</feature>
<dbReference type="PANTHER" id="PTHR32044:SF58">
    <property type="entry name" value="GLUCOMANNAN 4-BETA-MANNOSYLTRANSFERASE 11-RELATED"/>
    <property type="match status" value="1"/>
</dbReference>
<dbReference type="Pfam" id="PF13632">
    <property type="entry name" value="Glyco_trans_2_3"/>
    <property type="match status" value="1"/>
</dbReference>
<evidence type="ECO:0000256" key="10">
    <source>
        <dbReference type="ARBA" id="ARBA00060879"/>
    </source>
</evidence>
<dbReference type="FunFam" id="3.90.550.10:FF:000015">
    <property type="entry name" value="Glucomannan 4-beta-mannosyltransferase 9"/>
    <property type="match status" value="1"/>
</dbReference>
<keyword evidence="6" id="KW-0333">Golgi apparatus</keyword>
<comment type="catalytic activity">
    <reaction evidence="9">
        <text>GDP-mannose + (glucomannan)n = GDP + (glucomannan)n+1.</text>
        <dbReference type="EC" id="2.4.1.32"/>
    </reaction>
</comment>
<feature type="transmembrane region" description="Helical" evidence="12">
    <location>
        <begin position="380"/>
        <end position="400"/>
    </location>
</feature>
<dbReference type="OrthoDB" id="72851at2759"/>
<reference evidence="14" key="1">
    <citation type="submission" date="2020-05" db="EMBL/GenBank/DDBJ databases">
        <title>WGS assembly of Panicum virgatum.</title>
        <authorList>
            <person name="Lovell J.T."/>
            <person name="Jenkins J."/>
            <person name="Shu S."/>
            <person name="Juenger T.E."/>
            <person name="Schmutz J."/>
        </authorList>
    </citation>
    <scope>NUCLEOTIDE SEQUENCE</scope>
    <source>
        <strain evidence="14">AP13</strain>
    </source>
</reference>
<gene>
    <name evidence="14" type="ORF">PVAP13_6NG209509</name>
</gene>
<dbReference type="Gene3D" id="3.90.550.10">
    <property type="entry name" value="Spore Coat Polysaccharide Biosynthesis Protein SpsA, Chain A"/>
    <property type="match status" value="1"/>
</dbReference>
<evidence type="ECO:0000256" key="5">
    <source>
        <dbReference type="ARBA" id="ARBA00022989"/>
    </source>
</evidence>
<comment type="caution">
    <text evidence="14">The sequence shown here is derived from an EMBL/GenBank/DDBJ whole genome shotgun (WGS) entry which is preliminary data.</text>
</comment>
<dbReference type="PANTHER" id="PTHR32044">
    <property type="entry name" value="GLUCOMANNAN 4-BETA-MANNOSYLTRANSFERASE 9"/>
    <property type="match status" value="1"/>
</dbReference>
<sequence length="575" mass="64346">MDARGYGGGAAAAAMSVGEEAARLWAELPVRVDWAAVAAQCAWAAARARALLVVPAVRALVYLSLAMTVMILVEKLFVCAVCLAVRALRLGPARRYRWEPIAAAAGDVEAGAGAAARYPVVLVQIPMYNEREVYKLSIGAACALEWPAERVVIQVLDDSTDPVVKDLVEMECHRWMSKGVNIKYEVRGNRKGYKAGALKEGLKHDYVKDCQYIAMFDADFQPESDFLLRTIPFLVHNPEIALVQARWKFVNSDECLLTRFQEMSLDYHFKYEQEAGSSVYSFFGFNGTAGVWRISAINDAGGWKDRTTVEDMDLAVRTMLRGWKFVYVGDIKVKSELPSTFKAYRFQQHRWSCGPANLFKKMMVEILENKKVSLWSKIHLWYDFFFVGKVAAHTVTFIYYCFAIPVSVLFPEIQIPLWGVVYIPTVITLLKALGTPSSFHLVILWVLFENVMSLHRIKAAVSGLLDAGGRVNEWVVTEKLGDANKTKPSSNGSDSIKVIDVKLTEPLVPKIVKKRTRFWEGYHCSELFVGICIILCGCYDVVYAKKGYYIFLFLQGTAFLVAGFGYVGTRPPSTA</sequence>
<evidence type="ECO:0000256" key="4">
    <source>
        <dbReference type="ARBA" id="ARBA00022692"/>
    </source>
</evidence>
<dbReference type="EMBL" id="CM029048">
    <property type="protein sequence ID" value="KAG2578979.1"/>
    <property type="molecule type" value="Genomic_DNA"/>
</dbReference>
<keyword evidence="3" id="KW-0808">Transferase</keyword>
<evidence type="ECO:0000256" key="8">
    <source>
        <dbReference type="ARBA" id="ARBA00023316"/>
    </source>
</evidence>
<evidence type="ECO:0000313" key="15">
    <source>
        <dbReference type="Proteomes" id="UP000823388"/>
    </source>
</evidence>
<feature type="transmembrane region" description="Helical" evidence="12">
    <location>
        <begin position="548"/>
        <end position="567"/>
    </location>
</feature>
<dbReference type="SUPFAM" id="SSF53448">
    <property type="entry name" value="Nucleotide-diphospho-sugar transferases"/>
    <property type="match status" value="1"/>
</dbReference>
<evidence type="ECO:0000259" key="13">
    <source>
        <dbReference type="Pfam" id="PF13632"/>
    </source>
</evidence>
<dbReference type="Proteomes" id="UP000823388">
    <property type="component" value="Chromosome 6N"/>
</dbReference>
<feature type="transmembrane region" description="Helical" evidence="12">
    <location>
        <begin position="59"/>
        <end position="88"/>
    </location>
</feature>
<evidence type="ECO:0000256" key="1">
    <source>
        <dbReference type="ARBA" id="ARBA00004653"/>
    </source>
</evidence>
<dbReference type="InterPro" id="IPR029044">
    <property type="entry name" value="Nucleotide-diphossugar_trans"/>
</dbReference>
<name>A0A8T0R1J4_PANVG</name>
<evidence type="ECO:0000256" key="2">
    <source>
        <dbReference type="ARBA" id="ARBA00022676"/>
    </source>
</evidence>
<keyword evidence="2" id="KW-0328">Glycosyltransferase</keyword>
<evidence type="ECO:0000256" key="6">
    <source>
        <dbReference type="ARBA" id="ARBA00023034"/>
    </source>
</evidence>
<evidence type="ECO:0000256" key="11">
    <source>
        <dbReference type="ARBA" id="ARBA00066505"/>
    </source>
</evidence>
<evidence type="ECO:0000256" key="9">
    <source>
        <dbReference type="ARBA" id="ARBA00051800"/>
    </source>
</evidence>
<evidence type="ECO:0000256" key="3">
    <source>
        <dbReference type="ARBA" id="ARBA00022679"/>
    </source>
</evidence>
<evidence type="ECO:0000256" key="12">
    <source>
        <dbReference type="SAM" id="Phobius"/>
    </source>
</evidence>
<dbReference type="GO" id="GO:0071555">
    <property type="term" value="P:cell wall organization"/>
    <property type="evidence" value="ECO:0007669"/>
    <property type="project" value="UniProtKB-KW"/>
</dbReference>
<keyword evidence="8" id="KW-0961">Cell wall biogenesis/degradation</keyword>
<feature type="transmembrane region" description="Helical" evidence="12">
    <location>
        <begin position="522"/>
        <end position="542"/>
    </location>
</feature>